<name>A0A7X6RP49_9ACTN</name>
<dbReference type="Pfam" id="PF00583">
    <property type="entry name" value="Acetyltransf_1"/>
    <property type="match status" value="1"/>
</dbReference>
<dbReference type="Proteomes" id="UP000553209">
    <property type="component" value="Unassembled WGS sequence"/>
</dbReference>
<dbReference type="GO" id="GO:0008080">
    <property type="term" value="F:N-acetyltransferase activity"/>
    <property type="evidence" value="ECO:0007669"/>
    <property type="project" value="TreeGrafter"/>
</dbReference>
<dbReference type="RefSeq" id="WP_061080558.1">
    <property type="nucleotide sequence ID" value="NZ_JAAXPG010000003.1"/>
</dbReference>
<gene>
    <name evidence="5" type="ORF">HGB44_03875</name>
</gene>
<dbReference type="SUPFAM" id="SSF55729">
    <property type="entry name" value="Acyl-CoA N-acyltransferases (Nat)"/>
    <property type="match status" value="1"/>
</dbReference>
<comment type="similarity">
    <text evidence="1">Belongs to the acetyltransferase family.</text>
</comment>
<organism evidence="5 6">
    <name type="scientific">Nocardiopsis alborubida</name>
    <dbReference type="NCBI Taxonomy" id="146802"/>
    <lineage>
        <taxon>Bacteria</taxon>
        <taxon>Bacillati</taxon>
        <taxon>Actinomycetota</taxon>
        <taxon>Actinomycetes</taxon>
        <taxon>Streptosporangiales</taxon>
        <taxon>Nocardiopsidaceae</taxon>
        <taxon>Nocardiopsis</taxon>
    </lineage>
</organism>
<proteinExistence type="inferred from homology"/>
<keyword evidence="2 5" id="KW-0808">Transferase</keyword>
<evidence type="ECO:0000313" key="6">
    <source>
        <dbReference type="Proteomes" id="UP000553209"/>
    </source>
</evidence>
<protein>
    <submittedName>
        <fullName evidence="5">GNAT family N-acetyltransferase</fullName>
    </submittedName>
</protein>
<dbReference type="CDD" id="cd04301">
    <property type="entry name" value="NAT_SF"/>
    <property type="match status" value="1"/>
</dbReference>
<keyword evidence="3" id="KW-0012">Acyltransferase</keyword>
<accession>A0A7X6RP49</accession>
<dbReference type="FunFam" id="3.40.630.30:FF:000064">
    <property type="entry name" value="GNAT family acetyltransferase"/>
    <property type="match status" value="1"/>
</dbReference>
<dbReference type="PANTHER" id="PTHR10545">
    <property type="entry name" value="DIAMINE N-ACETYLTRANSFERASE"/>
    <property type="match status" value="1"/>
</dbReference>
<dbReference type="InterPro" id="IPR016181">
    <property type="entry name" value="Acyl_CoA_acyltransferase"/>
</dbReference>
<evidence type="ECO:0000256" key="2">
    <source>
        <dbReference type="ARBA" id="ARBA00022679"/>
    </source>
</evidence>
<dbReference type="PROSITE" id="PS51186">
    <property type="entry name" value="GNAT"/>
    <property type="match status" value="1"/>
</dbReference>
<dbReference type="InterPro" id="IPR000182">
    <property type="entry name" value="GNAT_dom"/>
</dbReference>
<keyword evidence="6" id="KW-1185">Reference proteome</keyword>
<evidence type="ECO:0000259" key="4">
    <source>
        <dbReference type="PROSITE" id="PS51186"/>
    </source>
</evidence>
<feature type="domain" description="N-acetyltransferase" evidence="4">
    <location>
        <begin position="1"/>
        <end position="160"/>
    </location>
</feature>
<dbReference type="Gene3D" id="3.40.630.30">
    <property type="match status" value="1"/>
</dbReference>
<dbReference type="InterPro" id="IPR051016">
    <property type="entry name" value="Diverse_Substrate_AcTransf"/>
</dbReference>
<dbReference type="AlphaFoldDB" id="A0A7X6RP49"/>
<evidence type="ECO:0000313" key="5">
    <source>
        <dbReference type="EMBL" id="NKY96817.1"/>
    </source>
</evidence>
<evidence type="ECO:0000256" key="1">
    <source>
        <dbReference type="ARBA" id="ARBA00008694"/>
    </source>
</evidence>
<comment type="caution">
    <text evidence="5">The sequence shown here is derived from an EMBL/GenBank/DDBJ whole genome shotgun (WGS) entry which is preliminary data.</text>
</comment>
<reference evidence="5 6" key="1">
    <citation type="submission" date="2020-04" db="EMBL/GenBank/DDBJ databases">
        <title>MicrobeNet Type strains.</title>
        <authorList>
            <person name="Nicholson A.C."/>
        </authorList>
    </citation>
    <scope>NUCLEOTIDE SEQUENCE [LARGE SCALE GENOMIC DNA]</scope>
    <source>
        <strain evidence="5 6">ATCC 23612</strain>
    </source>
</reference>
<sequence>MIRPARPDDVPVIHALVRELAEYEKEPDAVVATEQDLRTALFGPDAAVFAHVAQEDGEGPVVGFALWFRNYSTWTGRHGVYLEDLYVRPQARGRGHGLALLRTLARICVERGYTRLEWSVLDWNEPSIRFYESLGSRPMDGWTVRRLDGGALDALGSEGP</sequence>
<dbReference type="EMBL" id="JAAXPG010000003">
    <property type="protein sequence ID" value="NKY96817.1"/>
    <property type="molecule type" value="Genomic_DNA"/>
</dbReference>
<evidence type="ECO:0000256" key="3">
    <source>
        <dbReference type="ARBA" id="ARBA00023315"/>
    </source>
</evidence>
<dbReference type="PANTHER" id="PTHR10545:SF29">
    <property type="entry name" value="GH14572P-RELATED"/>
    <property type="match status" value="1"/>
</dbReference>